<evidence type="ECO:0000313" key="2">
    <source>
        <dbReference type="EMBL" id="KAJ1720744.1"/>
    </source>
</evidence>
<reference evidence="2" key="1">
    <citation type="submission" date="2022-07" db="EMBL/GenBank/DDBJ databases">
        <title>Phylogenomic reconstructions and comparative analyses of Kickxellomycotina fungi.</title>
        <authorList>
            <person name="Reynolds N.K."/>
            <person name="Stajich J.E."/>
            <person name="Barry K."/>
            <person name="Grigoriev I.V."/>
            <person name="Crous P."/>
            <person name="Smith M.E."/>
        </authorList>
    </citation>
    <scope>NUCLEOTIDE SEQUENCE</scope>
    <source>
        <strain evidence="2">NBRC 32514</strain>
    </source>
</reference>
<feature type="transmembrane region" description="Helical" evidence="1">
    <location>
        <begin position="91"/>
        <end position="110"/>
    </location>
</feature>
<accession>A0A9W8CPK5</accession>
<keyword evidence="1" id="KW-0812">Transmembrane</keyword>
<gene>
    <name evidence="2" type="ORF">LPJ53_004649</name>
</gene>
<name>A0A9W8CPK5_9FUNG</name>
<dbReference type="EMBL" id="JANBOJ010000228">
    <property type="protein sequence ID" value="KAJ1720744.1"/>
    <property type="molecule type" value="Genomic_DNA"/>
</dbReference>
<evidence type="ECO:0000256" key="1">
    <source>
        <dbReference type="SAM" id="Phobius"/>
    </source>
</evidence>
<dbReference type="OrthoDB" id="5528913at2759"/>
<keyword evidence="3" id="KW-1185">Reference proteome</keyword>
<feature type="non-terminal residue" evidence="2">
    <location>
        <position position="1"/>
    </location>
</feature>
<keyword evidence="1" id="KW-1133">Transmembrane helix</keyword>
<proteinExistence type="predicted"/>
<keyword evidence="1" id="KW-0472">Membrane</keyword>
<evidence type="ECO:0000313" key="3">
    <source>
        <dbReference type="Proteomes" id="UP001149813"/>
    </source>
</evidence>
<organism evidence="2 3">
    <name type="scientific">Coemansia erecta</name>
    <dbReference type="NCBI Taxonomy" id="147472"/>
    <lineage>
        <taxon>Eukaryota</taxon>
        <taxon>Fungi</taxon>
        <taxon>Fungi incertae sedis</taxon>
        <taxon>Zoopagomycota</taxon>
        <taxon>Kickxellomycotina</taxon>
        <taxon>Kickxellomycetes</taxon>
        <taxon>Kickxellales</taxon>
        <taxon>Kickxellaceae</taxon>
        <taxon>Coemansia</taxon>
    </lineage>
</organism>
<protein>
    <recommendedName>
        <fullName evidence="4">F-box domain-containing protein</fullName>
    </recommendedName>
</protein>
<evidence type="ECO:0008006" key="4">
    <source>
        <dbReference type="Google" id="ProtNLM"/>
    </source>
</evidence>
<sequence>ILKQVFRYAVDSSTDNKFALGAVCREWRDLALPALYRSAHFLDNSNNNMESIHPLSLAEALACCTTNLSLIMDANASRYVRQMVVFIRTEAGLLVLMTVAQAVFGGYGLVMANAHTLHVDSIVRVTEATMRLYASSFKLREQVGRMKDAFVVGMPGVVRLVLSVAFDPVLDRAFAGPLVRSYAGRLTGLEIRSPVVAGSAVAFDRLQSLSMVLDASGRSPIVARPEGLRKLELSGIPSTFAWQMFSDADGSRRLRFGQLTTLRLDFMPYTTADDLISTSVGWPSVELPQLQRLEVSNASSDHALFEECMFPRHVHTVDNRYSTEALGKLRDVETIGYMRVLIGNGELSPKVYSVLNRWFGSDGVCRDGGMQVSSTQTIDFAAVDWQRLSFLYFSERVHFGDLARLLPRVPGVRDLVLLKPVFSSPDSADEGVLAGGEPLSSGLEKLSLYGAGGRSAWASACIERLVERLPRLRTLRATVYGADEFAGFCSARQSVYPHLAGIAFESL</sequence>
<comment type="caution">
    <text evidence="2">The sequence shown here is derived from an EMBL/GenBank/DDBJ whole genome shotgun (WGS) entry which is preliminary data.</text>
</comment>
<dbReference type="AlphaFoldDB" id="A0A9W8CPK5"/>
<dbReference type="Proteomes" id="UP001149813">
    <property type="component" value="Unassembled WGS sequence"/>
</dbReference>